<evidence type="ECO:0000256" key="1">
    <source>
        <dbReference type="SAM" id="Phobius"/>
    </source>
</evidence>
<protein>
    <submittedName>
        <fullName evidence="2">Uncharacterized protein</fullName>
    </submittedName>
</protein>
<organism evidence="2 3">
    <name type="scientific">Gramella jeungdoensis</name>
    <dbReference type="NCBI Taxonomy" id="708091"/>
    <lineage>
        <taxon>Bacteria</taxon>
        <taxon>Pseudomonadati</taxon>
        <taxon>Bacteroidota</taxon>
        <taxon>Flavobacteriia</taxon>
        <taxon>Flavobacteriales</taxon>
        <taxon>Flavobacteriaceae</taxon>
        <taxon>Christiangramia</taxon>
    </lineage>
</organism>
<dbReference type="EMBL" id="JAMSCK010000003">
    <property type="protein sequence ID" value="MCM8569706.1"/>
    <property type="molecule type" value="Genomic_DNA"/>
</dbReference>
<feature type="transmembrane region" description="Helical" evidence="1">
    <location>
        <begin position="80"/>
        <end position="99"/>
    </location>
</feature>
<feature type="transmembrane region" description="Helical" evidence="1">
    <location>
        <begin position="50"/>
        <end position="68"/>
    </location>
</feature>
<gene>
    <name evidence="2" type="ORF">NE848_09965</name>
</gene>
<dbReference type="RefSeq" id="WP_252113027.1">
    <property type="nucleotide sequence ID" value="NZ_JAMSCK010000003.1"/>
</dbReference>
<keyword evidence="3" id="KW-1185">Reference proteome</keyword>
<reference evidence="2" key="1">
    <citation type="submission" date="2022-06" db="EMBL/GenBank/DDBJ databases">
        <title>Gramella sediminis sp. nov., isolated from deep-sea sediment of the Indian Ocean.</title>
        <authorList>
            <person name="Yang L."/>
        </authorList>
    </citation>
    <scope>NUCLEOTIDE SEQUENCE</scope>
    <source>
        <strain evidence="2">HMD3159</strain>
    </source>
</reference>
<keyword evidence="1" id="KW-0812">Transmembrane</keyword>
<name>A0ABT0Z1U8_9FLAO</name>
<evidence type="ECO:0000313" key="2">
    <source>
        <dbReference type="EMBL" id="MCM8569706.1"/>
    </source>
</evidence>
<keyword evidence="1" id="KW-1133">Transmembrane helix</keyword>
<evidence type="ECO:0000313" key="3">
    <source>
        <dbReference type="Proteomes" id="UP001155077"/>
    </source>
</evidence>
<comment type="caution">
    <text evidence="2">The sequence shown here is derived from an EMBL/GenBank/DDBJ whole genome shotgun (WGS) entry which is preliminary data.</text>
</comment>
<dbReference type="Proteomes" id="UP001155077">
    <property type="component" value="Unassembled WGS sequence"/>
</dbReference>
<keyword evidence="1" id="KW-0472">Membrane</keyword>
<sequence length="192" mass="22357">MDQEDKMWITFLGKITRIVAFAFLILALLMILFSVLILVIEVFNFLGYNLHYLILIAFIGLFSVFILTDYFDSYLPKFDPLVKHIIGLFAFLIIGLLLFGDFSYRIFTDGIYCADVSIEDHYGDGESGNFLVEVEDGYVIKMYSNYNNRFYEKEFPEFDADLDSEGNASYYDENTNRFYYITLDSKDIPCTN</sequence>
<proteinExistence type="predicted"/>
<accession>A0ABT0Z1U8</accession>
<feature type="transmembrane region" description="Helical" evidence="1">
    <location>
        <begin position="20"/>
        <end position="43"/>
    </location>
</feature>